<accession>A0A7W6D0A2</accession>
<evidence type="ECO:0000256" key="6">
    <source>
        <dbReference type="ARBA" id="ARBA00030642"/>
    </source>
</evidence>
<dbReference type="SUPFAM" id="SSF54534">
    <property type="entry name" value="FKBP-like"/>
    <property type="match status" value="1"/>
</dbReference>
<dbReference type="InterPro" id="IPR000297">
    <property type="entry name" value="PPIase_PpiC"/>
</dbReference>
<dbReference type="PANTHER" id="PTHR47245:SF2">
    <property type="entry name" value="PEPTIDYL-PROLYL CIS-TRANS ISOMERASE HP_0175-RELATED"/>
    <property type="match status" value="1"/>
</dbReference>
<comment type="catalytic activity">
    <reaction evidence="1">
        <text>[protein]-peptidylproline (omega=180) = [protein]-peptidylproline (omega=0)</text>
        <dbReference type="Rhea" id="RHEA:16237"/>
        <dbReference type="Rhea" id="RHEA-COMP:10747"/>
        <dbReference type="Rhea" id="RHEA-COMP:10748"/>
        <dbReference type="ChEBI" id="CHEBI:83833"/>
        <dbReference type="ChEBI" id="CHEBI:83834"/>
        <dbReference type="EC" id="5.2.1.8"/>
    </reaction>
</comment>
<reference evidence="10 11" key="1">
    <citation type="submission" date="2020-08" db="EMBL/GenBank/DDBJ databases">
        <title>Genomic Encyclopedia of Type Strains, Phase IV (KMG-IV): sequencing the most valuable type-strain genomes for metagenomic binning, comparative biology and taxonomic classification.</title>
        <authorList>
            <person name="Goeker M."/>
        </authorList>
    </citation>
    <scope>NUCLEOTIDE SEQUENCE [LARGE SCALE GENOMIC DNA]</scope>
    <source>
        <strain evidence="10 11">DSM 26575</strain>
    </source>
</reference>
<dbReference type="InterPro" id="IPR050245">
    <property type="entry name" value="PrsA_foldase"/>
</dbReference>
<proteinExistence type="inferred from homology"/>
<evidence type="ECO:0000256" key="5">
    <source>
        <dbReference type="ARBA" id="ARBA00023110"/>
    </source>
</evidence>
<dbReference type="InterPro" id="IPR027304">
    <property type="entry name" value="Trigger_fact/SurA_dom_sf"/>
</dbReference>
<gene>
    <name evidence="10" type="ORF">GGQ67_003535</name>
</gene>
<comment type="similarity">
    <text evidence="2">Belongs to the PpiC/parvulin rotamase family.</text>
</comment>
<name>A0A7W6D0A2_9HYPH</name>
<evidence type="ECO:0000313" key="11">
    <source>
        <dbReference type="Proteomes" id="UP000582090"/>
    </source>
</evidence>
<dbReference type="AlphaFoldDB" id="A0A7W6D0A2"/>
<evidence type="ECO:0000256" key="4">
    <source>
        <dbReference type="ARBA" id="ARBA00018370"/>
    </source>
</evidence>
<dbReference type="RefSeq" id="WP_183901380.1">
    <property type="nucleotide sequence ID" value="NZ_JACIDW010000012.1"/>
</dbReference>
<dbReference type="PROSITE" id="PS50198">
    <property type="entry name" value="PPIC_PPIASE_2"/>
    <property type="match status" value="1"/>
</dbReference>
<evidence type="ECO:0000256" key="7">
    <source>
        <dbReference type="ARBA" id="ARBA00031484"/>
    </source>
</evidence>
<evidence type="ECO:0000259" key="9">
    <source>
        <dbReference type="PROSITE" id="PS50198"/>
    </source>
</evidence>
<dbReference type="Pfam" id="PF00639">
    <property type="entry name" value="Rotamase"/>
    <property type="match status" value="1"/>
</dbReference>
<dbReference type="PANTHER" id="PTHR47245">
    <property type="entry name" value="PEPTIDYLPROLYL ISOMERASE"/>
    <property type="match status" value="1"/>
</dbReference>
<dbReference type="GO" id="GO:0003755">
    <property type="term" value="F:peptidyl-prolyl cis-trans isomerase activity"/>
    <property type="evidence" value="ECO:0007669"/>
    <property type="project" value="UniProtKB-KW"/>
</dbReference>
<dbReference type="Gene3D" id="3.10.50.40">
    <property type="match status" value="1"/>
</dbReference>
<keyword evidence="8 10" id="KW-0413">Isomerase</keyword>
<evidence type="ECO:0000256" key="2">
    <source>
        <dbReference type="ARBA" id="ARBA00007656"/>
    </source>
</evidence>
<dbReference type="PROSITE" id="PS01096">
    <property type="entry name" value="PPIC_PPIASE_1"/>
    <property type="match status" value="1"/>
</dbReference>
<evidence type="ECO:0000256" key="1">
    <source>
        <dbReference type="ARBA" id="ARBA00000971"/>
    </source>
</evidence>
<evidence type="ECO:0000256" key="3">
    <source>
        <dbReference type="ARBA" id="ARBA00013194"/>
    </source>
</evidence>
<dbReference type="Proteomes" id="UP000582090">
    <property type="component" value="Unassembled WGS sequence"/>
</dbReference>
<keyword evidence="5 8" id="KW-0697">Rotamase</keyword>
<comment type="caution">
    <text evidence="10">The sequence shown here is derived from an EMBL/GenBank/DDBJ whole genome shotgun (WGS) entry which is preliminary data.</text>
</comment>
<dbReference type="SUPFAM" id="SSF109998">
    <property type="entry name" value="Triger factor/SurA peptide-binding domain-like"/>
    <property type="match status" value="1"/>
</dbReference>
<dbReference type="InterPro" id="IPR046357">
    <property type="entry name" value="PPIase_dom_sf"/>
</dbReference>
<sequence length="275" mass="29393">MQIDIERTIGTRQPVSVNGIVIDPARIAAEAQNHPAPKGKPGAAWMAAARALALRELMLQEAGRRGLVPEPAEVEPGQWETQDEALVRQLLDEGIEIEAFDDGQLRALYDADQDRFRGPSLYEAAHILFPAPAGDASARTAARARAGAVLATLMERPSRFAALAREHSGCSSRDNGGLLGQLASGDTVADFEAALAAMKEGDISTVPVETRYGFHLIRLDAKAHGEVLPFEAVLPHLRAAQEKAAWIHASKSFIAKLVASADITGVQIIRSIATT</sequence>
<protein>
    <recommendedName>
        <fullName evidence="4">Parvulin-like PPIase</fullName>
        <ecNumber evidence="3">5.2.1.8</ecNumber>
    </recommendedName>
    <alternativeName>
        <fullName evidence="6">Peptidyl-prolyl cis-trans isomerase plp</fullName>
    </alternativeName>
    <alternativeName>
        <fullName evidence="7">Rotamase plp</fullName>
    </alternativeName>
</protein>
<organism evidence="10 11">
    <name type="scientific">Rhizobium metallidurans</name>
    <dbReference type="NCBI Taxonomy" id="1265931"/>
    <lineage>
        <taxon>Bacteria</taxon>
        <taxon>Pseudomonadati</taxon>
        <taxon>Pseudomonadota</taxon>
        <taxon>Alphaproteobacteria</taxon>
        <taxon>Hyphomicrobiales</taxon>
        <taxon>Rhizobiaceae</taxon>
        <taxon>Rhizobium/Agrobacterium group</taxon>
        <taxon>Rhizobium</taxon>
    </lineage>
</organism>
<feature type="domain" description="PpiC" evidence="9">
    <location>
        <begin position="119"/>
        <end position="221"/>
    </location>
</feature>
<dbReference type="EMBL" id="JACIDW010000012">
    <property type="protein sequence ID" value="MBB3965856.1"/>
    <property type="molecule type" value="Genomic_DNA"/>
</dbReference>
<evidence type="ECO:0000256" key="8">
    <source>
        <dbReference type="PROSITE-ProRule" id="PRU00278"/>
    </source>
</evidence>
<dbReference type="EC" id="5.2.1.8" evidence="3"/>
<keyword evidence="11" id="KW-1185">Reference proteome</keyword>
<evidence type="ECO:0000313" key="10">
    <source>
        <dbReference type="EMBL" id="MBB3965856.1"/>
    </source>
</evidence>
<dbReference type="InterPro" id="IPR023058">
    <property type="entry name" value="PPIase_PpiC_CS"/>
</dbReference>